<organism evidence="5 6">
    <name type="scientific">Yimella lutea</name>
    <dbReference type="NCBI Taxonomy" id="587872"/>
    <lineage>
        <taxon>Bacteria</taxon>
        <taxon>Bacillati</taxon>
        <taxon>Actinomycetota</taxon>
        <taxon>Actinomycetes</taxon>
        <taxon>Micrococcales</taxon>
        <taxon>Dermacoccaceae</taxon>
        <taxon>Yimella</taxon>
    </lineage>
</organism>
<dbReference type="RefSeq" id="WP_129625589.1">
    <property type="nucleotide sequence ID" value="NZ_BAABCI010000022.1"/>
</dbReference>
<name>A0A542EIV4_9MICO</name>
<comment type="subcellular location">
    <subcellularLocation>
        <location evidence="1">Membrane</location>
        <topology evidence="1">Multi-pass membrane protein</topology>
    </subcellularLocation>
</comment>
<evidence type="ECO:0000313" key="5">
    <source>
        <dbReference type="EMBL" id="TQJ15268.1"/>
    </source>
</evidence>
<gene>
    <name evidence="5" type="ORF">FB459_2806</name>
</gene>
<comment type="caution">
    <text evidence="5">The sequence shown here is derived from an EMBL/GenBank/DDBJ whole genome shotgun (WGS) entry which is preliminary data.</text>
</comment>
<keyword evidence="4" id="KW-0472">Membrane</keyword>
<keyword evidence="6" id="KW-1185">Reference proteome</keyword>
<protein>
    <submittedName>
        <fullName evidence="5">Putative membrane protein</fullName>
    </submittedName>
</protein>
<evidence type="ECO:0000256" key="2">
    <source>
        <dbReference type="ARBA" id="ARBA00022692"/>
    </source>
</evidence>
<reference evidence="5 6" key="1">
    <citation type="submission" date="2019-06" db="EMBL/GenBank/DDBJ databases">
        <title>Sequencing the genomes of 1000 actinobacteria strains.</title>
        <authorList>
            <person name="Klenk H.-P."/>
        </authorList>
    </citation>
    <scope>NUCLEOTIDE SEQUENCE [LARGE SCALE GENOMIC DNA]</scope>
    <source>
        <strain evidence="5 6">DSM 19828</strain>
    </source>
</reference>
<dbReference type="AlphaFoldDB" id="A0A542EIV4"/>
<dbReference type="InterPro" id="IPR032808">
    <property type="entry name" value="DoxX"/>
</dbReference>
<dbReference type="Pfam" id="PF13564">
    <property type="entry name" value="DoxX_2"/>
    <property type="match status" value="1"/>
</dbReference>
<proteinExistence type="predicted"/>
<dbReference type="EMBL" id="VFMO01000001">
    <property type="protein sequence ID" value="TQJ15268.1"/>
    <property type="molecule type" value="Genomic_DNA"/>
</dbReference>
<dbReference type="OrthoDB" id="3267646at2"/>
<evidence type="ECO:0000313" key="6">
    <source>
        <dbReference type="Proteomes" id="UP000320806"/>
    </source>
</evidence>
<dbReference type="PANTHER" id="PTHR36974:SF1">
    <property type="entry name" value="DOXX FAMILY MEMBRANE PROTEIN"/>
    <property type="match status" value="1"/>
</dbReference>
<dbReference type="Proteomes" id="UP000320806">
    <property type="component" value="Unassembled WGS sequence"/>
</dbReference>
<dbReference type="PANTHER" id="PTHR36974">
    <property type="entry name" value="MEMBRANE PROTEIN-RELATED"/>
    <property type="match status" value="1"/>
</dbReference>
<sequence length="127" mass="13526">MSELSRGARSIAIAFTASGVTHLVRPQVFEPIVPRFLGNPRTLVHLSGVAELTCAAALVVPRTRAVGAVASAALLAAVFPANVKMAADAVSAARRRPSPTRNALAAATIARLPLQWPMIRWVWSERH</sequence>
<keyword evidence="2" id="KW-0812">Transmembrane</keyword>
<dbReference type="GO" id="GO:0016020">
    <property type="term" value="C:membrane"/>
    <property type="evidence" value="ECO:0007669"/>
    <property type="project" value="UniProtKB-SubCell"/>
</dbReference>
<accession>A0A542EIV4</accession>
<keyword evidence="3" id="KW-1133">Transmembrane helix</keyword>
<evidence type="ECO:0000256" key="4">
    <source>
        <dbReference type="ARBA" id="ARBA00023136"/>
    </source>
</evidence>
<evidence type="ECO:0000256" key="1">
    <source>
        <dbReference type="ARBA" id="ARBA00004141"/>
    </source>
</evidence>
<evidence type="ECO:0000256" key="3">
    <source>
        <dbReference type="ARBA" id="ARBA00022989"/>
    </source>
</evidence>